<protein>
    <submittedName>
        <fullName evidence="6">Replication-associated recombination protein A</fullName>
    </submittedName>
</protein>
<evidence type="ECO:0000313" key="6">
    <source>
        <dbReference type="EMBL" id="QKH79849.1"/>
    </source>
</evidence>
<organism evidence="6 7">
    <name type="scientific">Finegoldia magna</name>
    <name type="common">Peptostreptococcus magnus</name>
    <dbReference type="NCBI Taxonomy" id="1260"/>
    <lineage>
        <taxon>Bacteria</taxon>
        <taxon>Bacillati</taxon>
        <taxon>Bacillota</taxon>
        <taxon>Tissierellia</taxon>
        <taxon>Tissierellales</taxon>
        <taxon>Peptoniphilaceae</taxon>
        <taxon>Finegoldia</taxon>
    </lineage>
</organism>
<dbReference type="AlphaFoldDB" id="A0A133MYG3"/>
<dbReference type="InterPro" id="IPR027417">
    <property type="entry name" value="P-loop_NTPase"/>
</dbReference>
<evidence type="ECO:0000313" key="7">
    <source>
        <dbReference type="Proteomes" id="UP000502899"/>
    </source>
</evidence>
<dbReference type="Gene3D" id="1.20.272.10">
    <property type="match status" value="1"/>
</dbReference>
<dbReference type="Gene3D" id="1.10.3710.10">
    <property type="entry name" value="DNA polymerase III clamp loader subunits, C-terminal domain"/>
    <property type="match status" value="1"/>
</dbReference>
<dbReference type="InterPro" id="IPR008921">
    <property type="entry name" value="DNA_pol3_clamp-load_cplx_C"/>
</dbReference>
<comment type="similarity">
    <text evidence="2">Belongs to the AAA ATPase family. RarA/MGS1/WRNIP1 subfamily.</text>
</comment>
<dbReference type="Pfam" id="PF00004">
    <property type="entry name" value="AAA"/>
    <property type="match status" value="1"/>
</dbReference>
<dbReference type="Pfam" id="PF16193">
    <property type="entry name" value="AAA_assoc_2"/>
    <property type="match status" value="1"/>
</dbReference>
<dbReference type="SMART" id="SM00382">
    <property type="entry name" value="AAA"/>
    <property type="match status" value="1"/>
</dbReference>
<dbReference type="EMBL" id="CP054000">
    <property type="protein sequence ID" value="QKH79849.1"/>
    <property type="molecule type" value="Genomic_DNA"/>
</dbReference>
<evidence type="ECO:0000256" key="2">
    <source>
        <dbReference type="ARBA" id="ARBA00008959"/>
    </source>
</evidence>
<dbReference type="Pfam" id="PF12002">
    <property type="entry name" value="MgsA_C"/>
    <property type="match status" value="1"/>
</dbReference>
<dbReference type="GO" id="GO:0016887">
    <property type="term" value="F:ATP hydrolysis activity"/>
    <property type="evidence" value="ECO:0007669"/>
    <property type="project" value="InterPro"/>
</dbReference>
<proteinExistence type="inferred from homology"/>
<dbReference type="FunFam" id="1.20.272.10:FF:000001">
    <property type="entry name" value="Putative AAA family ATPase"/>
    <property type="match status" value="1"/>
</dbReference>
<dbReference type="GO" id="GO:0003677">
    <property type="term" value="F:DNA binding"/>
    <property type="evidence" value="ECO:0007669"/>
    <property type="project" value="InterPro"/>
</dbReference>
<dbReference type="CDD" id="cd18139">
    <property type="entry name" value="HLD_clamp_RarA"/>
    <property type="match status" value="1"/>
</dbReference>
<dbReference type="InterPro" id="IPR021886">
    <property type="entry name" value="MgsA_C"/>
</dbReference>
<dbReference type="PANTHER" id="PTHR13779:SF7">
    <property type="entry name" value="ATPASE WRNIP1"/>
    <property type="match status" value="1"/>
</dbReference>
<keyword evidence="3" id="KW-0235">DNA replication</keyword>
<dbReference type="SUPFAM" id="SSF48019">
    <property type="entry name" value="post-AAA+ oligomerization domain-like"/>
    <property type="match status" value="1"/>
</dbReference>
<dbReference type="RefSeq" id="WP_002842275.1">
    <property type="nucleotide sequence ID" value="NZ_CP054000.1"/>
</dbReference>
<keyword evidence="5" id="KW-0067">ATP-binding</keyword>
<accession>A0A133MYG3</accession>
<dbReference type="GO" id="GO:0008047">
    <property type="term" value="F:enzyme activator activity"/>
    <property type="evidence" value="ECO:0007669"/>
    <property type="project" value="TreeGrafter"/>
</dbReference>
<dbReference type="GO" id="GO:0006261">
    <property type="term" value="P:DNA-templated DNA replication"/>
    <property type="evidence" value="ECO:0007669"/>
    <property type="project" value="TreeGrafter"/>
</dbReference>
<reference evidence="6 7" key="1">
    <citation type="submission" date="2020-05" db="EMBL/GenBank/DDBJ databases">
        <title>FDA dAtabase for Regulatory Grade micrObial Sequences (FDA-ARGOS): Supporting development and validation of Infectious Disease Dx tests.</title>
        <authorList>
            <person name="Pederson C."/>
            <person name="Tallon L."/>
            <person name="Sadzewicz L."/>
            <person name="Zhao X."/>
            <person name="Vavikolanu K."/>
            <person name="Mehta A."/>
            <person name="Aluvathingal J."/>
            <person name="Nadendla S."/>
            <person name="Myers T."/>
            <person name="Yan Y."/>
            <person name="Sichtig H."/>
        </authorList>
    </citation>
    <scope>NUCLEOTIDE SEQUENCE [LARGE SCALE GENOMIC DNA]</scope>
    <source>
        <strain evidence="6 7">FDAARGOS_764</strain>
    </source>
</reference>
<dbReference type="Gene3D" id="1.10.8.60">
    <property type="match status" value="1"/>
</dbReference>
<dbReference type="FunFam" id="1.10.3710.10:FF:000003">
    <property type="entry name" value="ATPase, AAA family protein"/>
    <property type="match status" value="1"/>
</dbReference>
<dbReference type="InterPro" id="IPR051314">
    <property type="entry name" value="AAA_ATPase_RarA/MGS1/WRNIP1"/>
</dbReference>
<sequence>MDLFEYNLQLQKENSSPLANRLRPKSLDKYFGQSHVVGEGKLLNRLIKADKIPSMIFYGPPGTGKTTLAEIISNQTNSLFERLSAISNGVKDIREVISTAKTNLSMYNKKTVLFIDEIHRFNKSQQDALLGYVEDGTITLIGATTENPFFEVNKALLSRCQIIELKQLTDNDIRNIIENALTEDKKLKEMNIQIDEKAIEVLVNSSNGDARSALNALEIAVESTDQDNGCLIIDEDAIKNSVFKPVLKYDKEEDHYNVISAFIKSMRGSDIDAALYYLARMIESGEDPKFIARRMVIFASEDIGLANPEALTVAINVFNAVNLIGLPECRINLSNGVIYLASSEKSNTSYVAIDKALEDIRQNKIYDVPSHLKDAHYDGAKSLNRGLGYKYPHNDDSYQQYLPDELKNQKYYDPKDIGYESKIYKKMRSKE</sequence>
<dbReference type="InterPro" id="IPR032423">
    <property type="entry name" value="AAA_assoc_2"/>
</dbReference>
<dbReference type="GO" id="GO:0000731">
    <property type="term" value="P:DNA synthesis involved in DNA repair"/>
    <property type="evidence" value="ECO:0007669"/>
    <property type="project" value="TreeGrafter"/>
</dbReference>
<evidence type="ECO:0000256" key="3">
    <source>
        <dbReference type="ARBA" id="ARBA00022705"/>
    </source>
</evidence>
<dbReference type="GO" id="GO:0017116">
    <property type="term" value="F:single-stranded DNA helicase activity"/>
    <property type="evidence" value="ECO:0007669"/>
    <property type="project" value="TreeGrafter"/>
</dbReference>
<dbReference type="SUPFAM" id="SSF52540">
    <property type="entry name" value="P-loop containing nucleoside triphosphate hydrolases"/>
    <property type="match status" value="1"/>
</dbReference>
<comment type="function">
    <text evidence="1">DNA-dependent ATPase that plays important roles in cellular responses to stalled DNA replication processes.</text>
</comment>
<name>A0A133MYG3_FINMA</name>
<evidence type="ECO:0000256" key="4">
    <source>
        <dbReference type="ARBA" id="ARBA00022741"/>
    </source>
</evidence>
<dbReference type="FunFam" id="3.40.50.300:FF:000137">
    <property type="entry name" value="Replication-associated recombination protein A"/>
    <property type="match status" value="1"/>
</dbReference>
<dbReference type="PANTHER" id="PTHR13779">
    <property type="entry name" value="WERNER HELICASE-INTERACTING PROTEIN 1 FAMILY MEMBER"/>
    <property type="match status" value="1"/>
</dbReference>
<evidence type="ECO:0000256" key="5">
    <source>
        <dbReference type="ARBA" id="ARBA00022840"/>
    </source>
</evidence>
<gene>
    <name evidence="6" type="ORF">FOC70_05630</name>
</gene>
<keyword evidence="4" id="KW-0547">Nucleotide-binding</keyword>
<dbReference type="Gene3D" id="3.40.50.300">
    <property type="entry name" value="P-loop containing nucleotide triphosphate hydrolases"/>
    <property type="match status" value="1"/>
</dbReference>
<dbReference type="InterPro" id="IPR003593">
    <property type="entry name" value="AAA+_ATPase"/>
</dbReference>
<dbReference type="Proteomes" id="UP000502899">
    <property type="component" value="Chromosome"/>
</dbReference>
<dbReference type="GO" id="GO:0005524">
    <property type="term" value="F:ATP binding"/>
    <property type="evidence" value="ECO:0007669"/>
    <property type="project" value="UniProtKB-KW"/>
</dbReference>
<dbReference type="InterPro" id="IPR003959">
    <property type="entry name" value="ATPase_AAA_core"/>
</dbReference>
<dbReference type="CDD" id="cd00009">
    <property type="entry name" value="AAA"/>
    <property type="match status" value="1"/>
</dbReference>
<evidence type="ECO:0000256" key="1">
    <source>
        <dbReference type="ARBA" id="ARBA00002393"/>
    </source>
</evidence>